<dbReference type="InterPro" id="IPR036779">
    <property type="entry name" value="LysM_dom_sf"/>
</dbReference>
<feature type="chain" id="PRO_5014830639" evidence="3">
    <location>
        <begin position="24"/>
        <end position="625"/>
    </location>
</feature>
<dbReference type="InterPro" id="IPR000189">
    <property type="entry name" value="Transglyc_AS"/>
</dbReference>
<feature type="compositionally biased region" description="Acidic residues" evidence="2">
    <location>
        <begin position="472"/>
        <end position="482"/>
    </location>
</feature>
<name>A0A2L0EZQ3_SORCE</name>
<dbReference type="InterPro" id="IPR023346">
    <property type="entry name" value="Lysozyme-like_dom_sf"/>
</dbReference>
<gene>
    <name evidence="5" type="ORF">SOCE26_061860</name>
</gene>
<feature type="signal peptide" evidence="3">
    <location>
        <begin position="1"/>
        <end position="23"/>
    </location>
</feature>
<evidence type="ECO:0000313" key="5">
    <source>
        <dbReference type="EMBL" id="AUX44719.1"/>
    </source>
</evidence>
<evidence type="ECO:0000256" key="2">
    <source>
        <dbReference type="SAM" id="MobiDB-lite"/>
    </source>
</evidence>
<dbReference type="PANTHER" id="PTHR37423:SF2">
    <property type="entry name" value="MEMBRANE-BOUND LYTIC MUREIN TRANSGLYCOSYLASE C"/>
    <property type="match status" value="1"/>
</dbReference>
<feature type="domain" description="LysM" evidence="4">
    <location>
        <begin position="497"/>
        <end position="541"/>
    </location>
</feature>
<sequence>MSLVHKIPPMVSALAFGYGVGMAAPQAAITSVQSAVATYQLGGARAGAPMAPAALGALGAAPGYAPPGYAPPLSYAPPARGFEATPGSESRELSRLRDAAVHGGGAEGAACELDRPSYSRPPRAFSAEGSYADDVDDLDTAGADALSKLQLPDLRLSVSRRTLKYVRFFTRTDRGRQMFETWLKRSGRYQEMIQAELRERRLPEDLIWVAMIESGFDPRAKSPAGAVGLWQFMPATGAVYGLQQSRHLDQRKNPRLATQAAAHHLRDLYLRFNSWDLALAAYNMGYEQLLDRIDRYGTSDFNELARQEAIPSETAAYVPKIGAAALVANNLERFGFDQVEVSRPIDAAEIAAPPGTPLKTLAKAAGVATSTLRKLNPDILGERVPPGRGDFLVMLPPDTLARAQAALPSLLSTEPLATDDASILDPVDLLGGREFTGRTGGREDESLLSLLPKPAKRRRAMRDPVALSARDDGEDGRDDDEIEAPRPPRGRNAREVMLYRVGPGDTLIGVARQFAIDIEDVARDNGMDPDQKLRAGALLKLRVRPDMVSRVSLAEPPPAPEKDDRARSAAPGKDDKAADAATPASRGAAQRSEAAGGAAKPQAKGRGEAGSSAREADEKKHKARG</sequence>
<dbReference type="Gene3D" id="3.10.350.10">
    <property type="entry name" value="LysM domain"/>
    <property type="match status" value="1"/>
</dbReference>
<evidence type="ECO:0000313" key="6">
    <source>
        <dbReference type="Proteomes" id="UP000238348"/>
    </source>
</evidence>
<dbReference type="OrthoDB" id="9815002at2"/>
<dbReference type="SUPFAM" id="SSF53955">
    <property type="entry name" value="Lysozyme-like"/>
    <property type="match status" value="1"/>
</dbReference>
<feature type="region of interest" description="Disordered" evidence="2">
    <location>
        <begin position="107"/>
        <end position="131"/>
    </location>
</feature>
<protein>
    <submittedName>
        <fullName evidence="5">Slt family transglycosylase</fullName>
    </submittedName>
</protein>
<feature type="compositionally biased region" description="Basic and acidic residues" evidence="2">
    <location>
        <begin position="89"/>
        <end position="99"/>
    </location>
</feature>
<comment type="similarity">
    <text evidence="1">Belongs to the transglycosylase Slt family.</text>
</comment>
<dbReference type="RefSeq" id="WP_104983205.1">
    <property type="nucleotide sequence ID" value="NZ_CP012673.1"/>
</dbReference>
<evidence type="ECO:0000256" key="1">
    <source>
        <dbReference type="ARBA" id="ARBA00007734"/>
    </source>
</evidence>
<dbReference type="PANTHER" id="PTHR37423">
    <property type="entry name" value="SOLUBLE LYTIC MUREIN TRANSGLYCOSYLASE-RELATED"/>
    <property type="match status" value="1"/>
</dbReference>
<dbReference type="EMBL" id="CP012673">
    <property type="protein sequence ID" value="AUX44719.1"/>
    <property type="molecule type" value="Genomic_DNA"/>
</dbReference>
<proteinExistence type="inferred from homology"/>
<dbReference type="GO" id="GO:0000270">
    <property type="term" value="P:peptidoglycan metabolic process"/>
    <property type="evidence" value="ECO:0007669"/>
    <property type="project" value="InterPro"/>
</dbReference>
<feature type="region of interest" description="Disordered" evidence="2">
    <location>
        <begin position="80"/>
        <end position="99"/>
    </location>
</feature>
<dbReference type="InterPro" id="IPR008258">
    <property type="entry name" value="Transglycosylase_SLT_dom_1"/>
</dbReference>
<feature type="region of interest" description="Disordered" evidence="2">
    <location>
        <begin position="435"/>
        <end position="490"/>
    </location>
</feature>
<dbReference type="PROSITE" id="PS51782">
    <property type="entry name" value="LYSM"/>
    <property type="match status" value="1"/>
</dbReference>
<dbReference type="Pfam" id="PF01464">
    <property type="entry name" value="SLT"/>
    <property type="match status" value="1"/>
</dbReference>
<feature type="compositionally biased region" description="Basic and acidic residues" evidence="2">
    <location>
        <begin position="614"/>
        <end position="625"/>
    </location>
</feature>
<dbReference type="GO" id="GO:0008933">
    <property type="term" value="F:peptidoglycan lytic transglycosylase activity"/>
    <property type="evidence" value="ECO:0007669"/>
    <property type="project" value="InterPro"/>
</dbReference>
<feature type="compositionally biased region" description="Basic and acidic residues" evidence="2">
    <location>
        <begin position="560"/>
        <end position="578"/>
    </location>
</feature>
<keyword evidence="3" id="KW-0732">Signal</keyword>
<dbReference type="Gene3D" id="1.10.530.10">
    <property type="match status" value="1"/>
</dbReference>
<dbReference type="CDD" id="cd00118">
    <property type="entry name" value="LysM"/>
    <property type="match status" value="1"/>
</dbReference>
<feature type="region of interest" description="Disordered" evidence="2">
    <location>
        <begin position="549"/>
        <end position="625"/>
    </location>
</feature>
<dbReference type="SUPFAM" id="SSF54106">
    <property type="entry name" value="LysM domain"/>
    <property type="match status" value="1"/>
</dbReference>
<evidence type="ECO:0000259" key="4">
    <source>
        <dbReference type="PROSITE" id="PS51782"/>
    </source>
</evidence>
<dbReference type="Pfam" id="PF01476">
    <property type="entry name" value="LysM"/>
    <property type="match status" value="1"/>
</dbReference>
<dbReference type="AlphaFoldDB" id="A0A2L0EZQ3"/>
<accession>A0A2L0EZQ3</accession>
<dbReference type="PROSITE" id="PS00922">
    <property type="entry name" value="TRANSGLYCOSYLASE"/>
    <property type="match status" value="1"/>
</dbReference>
<dbReference type="CDD" id="cd16894">
    <property type="entry name" value="MltD-like"/>
    <property type="match status" value="1"/>
</dbReference>
<dbReference type="GO" id="GO:0016020">
    <property type="term" value="C:membrane"/>
    <property type="evidence" value="ECO:0007669"/>
    <property type="project" value="InterPro"/>
</dbReference>
<reference evidence="5 6" key="1">
    <citation type="submission" date="2015-09" db="EMBL/GenBank/DDBJ databases">
        <title>Sorangium comparison.</title>
        <authorList>
            <person name="Zaburannyi N."/>
            <person name="Bunk B."/>
            <person name="Overmann J."/>
            <person name="Mueller R."/>
        </authorList>
    </citation>
    <scope>NUCLEOTIDE SEQUENCE [LARGE SCALE GENOMIC DNA]</scope>
    <source>
        <strain evidence="5 6">So ce26</strain>
    </source>
</reference>
<feature type="compositionally biased region" description="Low complexity" evidence="2">
    <location>
        <begin position="579"/>
        <end position="604"/>
    </location>
</feature>
<dbReference type="Proteomes" id="UP000238348">
    <property type="component" value="Chromosome"/>
</dbReference>
<dbReference type="InterPro" id="IPR018392">
    <property type="entry name" value="LysM"/>
</dbReference>
<evidence type="ECO:0000256" key="3">
    <source>
        <dbReference type="SAM" id="SignalP"/>
    </source>
</evidence>
<organism evidence="5 6">
    <name type="scientific">Sorangium cellulosum</name>
    <name type="common">Polyangium cellulosum</name>
    <dbReference type="NCBI Taxonomy" id="56"/>
    <lineage>
        <taxon>Bacteria</taxon>
        <taxon>Pseudomonadati</taxon>
        <taxon>Myxococcota</taxon>
        <taxon>Polyangia</taxon>
        <taxon>Polyangiales</taxon>
        <taxon>Polyangiaceae</taxon>
        <taxon>Sorangium</taxon>
    </lineage>
</organism>